<comment type="caution">
    <text evidence="1">The sequence shown here is derived from an EMBL/GenBank/DDBJ whole genome shotgun (WGS) entry which is preliminary data.</text>
</comment>
<dbReference type="Proteomes" id="UP000885779">
    <property type="component" value="Unassembled WGS sequence"/>
</dbReference>
<dbReference type="AlphaFoldDB" id="A0A7V4U0X7"/>
<reference evidence="1" key="1">
    <citation type="journal article" date="2020" name="mSystems">
        <title>Genome- and Community-Level Interaction Insights into Carbon Utilization and Element Cycling Functions of Hydrothermarchaeota in Hydrothermal Sediment.</title>
        <authorList>
            <person name="Zhou Z."/>
            <person name="Liu Y."/>
            <person name="Xu W."/>
            <person name="Pan J."/>
            <person name="Luo Z.H."/>
            <person name="Li M."/>
        </authorList>
    </citation>
    <scope>NUCLEOTIDE SEQUENCE [LARGE SCALE GENOMIC DNA]</scope>
    <source>
        <strain evidence="1">HyVt-577</strain>
    </source>
</reference>
<sequence>MKRTAAVILVLFCVQWIHGQISFRNQFKFTNWQDYDTDKLAGPNLLLNWADLTYQHDWFSIGLRYEINLPPDPYIFENDTLLNQYDLTFRYAEFYFNDFTATIGTFYTIFGRGLTLRTYEERNLRVDNNIDGIRFNYDGSFVRAQVLAGKMRDKYNRREDTVYGADAEIKPLNDLTIGGSFLRQNEPGDQFSQIWAARLKYSYQWLEFYGELVRPDWYDAYSYYASLNAVLGQFAITGEYKDYDHLSFRNSFGQEYNAPPSLSREHTFTYLNRHPHALNLDDEVGYQVEVNWFPSDEWEIILNHSRTDMHSGVTAFKEYYADVHNYFNADLEWRVAGALTYDLTTNTDNITPIAEVYMNVNELDQIHLSFQHQHTKNLSDLSEYDNNMLIVEFTRSPWLNVAIVGEETNQHLLTNVNMDKHTWLYATATFTFWNNQQVSVLYGSRREGFVCVGGICRYEPEFQGLELKFTMRL</sequence>
<evidence type="ECO:0000313" key="1">
    <source>
        <dbReference type="EMBL" id="HGY55588.1"/>
    </source>
</evidence>
<accession>A0A7V4U0X7</accession>
<proteinExistence type="predicted"/>
<protein>
    <recommendedName>
        <fullName evidence="2">Alginate export domain-containing protein</fullName>
    </recommendedName>
</protein>
<organism evidence="1">
    <name type="scientific">Caldithrix abyssi</name>
    <dbReference type="NCBI Taxonomy" id="187145"/>
    <lineage>
        <taxon>Bacteria</taxon>
        <taxon>Pseudomonadati</taxon>
        <taxon>Calditrichota</taxon>
        <taxon>Calditrichia</taxon>
        <taxon>Calditrichales</taxon>
        <taxon>Calditrichaceae</taxon>
        <taxon>Caldithrix</taxon>
    </lineage>
</organism>
<gene>
    <name evidence="1" type="ORF">ENK44_07810</name>
</gene>
<dbReference type="Pfam" id="PF19494">
    <property type="entry name" value="DUF6029"/>
    <property type="match status" value="1"/>
</dbReference>
<dbReference type="InterPro" id="IPR046070">
    <property type="entry name" value="DUF6029"/>
</dbReference>
<evidence type="ECO:0008006" key="2">
    <source>
        <dbReference type="Google" id="ProtNLM"/>
    </source>
</evidence>
<name>A0A7V4U0X7_CALAY</name>
<dbReference type="EMBL" id="DRQG01000072">
    <property type="protein sequence ID" value="HGY55588.1"/>
    <property type="molecule type" value="Genomic_DNA"/>
</dbReference>